<dbReference type="SUPFAM" id="SSF46565">
    <property type="entry name" value="Chaperone J-domain"/>
    <property type="match status" value="1"/>
</dbReference>
<dbReference type="SMART" id="SM00271">
    <property type="entry name" value="DnaJ"/>
    <property type="match status" value="1"/>
</dbReference>
<dbReference type="InterPro" id="IPR012677">
    <property type="entry name" value="Nucleotide-bd_a/b_plait_sf"/>
</dbReference>
<dbReference type="Gene3D" id="3.30.70.330">
    <property type="match status" value="1"/>
</dbReference>
<evidence type="ECO:0000259" key="3">
    <source>
        <dbReference type="PROSITE" id="PS50102"/>
    </source>
</evidence>
<dbReference type="InterPro" id="IPR034254">
    <property type="entry name" value="DNAJC17_RRM"/>
</dbReference>
<dbReference type="Proteomes" id="UP000326939">
    <property type="component" value="Chromosome 9"/>
</dbReference>
<dbReference type="AlphaFoldDB" id="A0A5N5LFQ4"/>
<evidence type="ECO:0000256" key="1">
    <source>
        <dbReference type="PROSITE-ProRule" id="PRU00176"/>
    </source>
</evidence>
<dbReference type="PRINTS" id="PR00625">
    <property type="entry name" value="JDOMAIN"/>
</dbReference>
<dbReference type="InterPro" id="IPR000504">
    <property type="entry name" value="RRM_dom"/>
</dbReference>
<dbReference type="Pfam" id="PF00226">
    <property type="entry name" value="DnaJ"/>
    <property type="match status" value="1"/>
</dbReference>
<dbReference type="CDD" id="cd06257">
    <property type="entry name" value="DnaJ"/>
    <property type="match status" value="1"/>
</dbReference>
<feature type="domain" description="J" evidence="2">
    <location>
        <begin position="4"/>
        <end position="74"/>
    </location>
</feature>
<evidence type="ECO:0000259" key="2">
    <source>
        <dbReference type="PROSITE" id="PS50076"/>
    </source>
</evidence>
<name>A0A5N5LFQ4_9ROSI</name>
<accession>A0A5N5LFQ4</accession>
<evidence type="ECO:0008006" key="6">
    <source>
        <dbReference type="Google" id="ProtNLM"/>
    </source>
</evidence>
<dbReference type="Pfam" id="PF00076">
    <property type="entry name" value="RRM_1"/>
    <property type="match status" value="1"/>
</dbReference>
<evidence type="ECO:0000313" key="4">
    <source>
        <dbReference type="EMBL" id="KAB5541614.1"/>
    </source>
</evidence>
<dbReference type="EMBL" id="VDCV01000009">
    <property type="protein sequence ID" value="KAB5541614.1"/>
    <property type="molecule type" value="Genomic_DNA"/>
</dbReference>
<gene>
    <name evidence="4" type="ORF">DKX38_014588</name>
</gene>
<evidence type="ECO:0000313" key="5">
    <source>
        <dbReference type="Proteomes" id="UP000326939"/>
    </source>
</evidence>
<dbReference type="PANTHER" id="PTHR45098:SF1">
    <property type="entry name" value="DNAJ DOMAIN CONTAINING PROTEIN, EXPRESSED"/>
    <property type="match status" value="1"/>
</dbReference>
<dbReference type="PROSITE" id="PS00636">
    <property type="entry name" value="DNAJ_1"/>
    <property type="match status" value="1"/>
</dbReference>
<dbReference type="InterPro" id="IPR001623">
    <property type="entry name" value="DnaJ_domain"/>
</dbReference>
<keyword evidence="5" id="KW-1185">Reference proteome</keyword>
<comment type="caution">
    <text evidence="4">The sequence shown here is derived from an EMBL/GenBank/DDBJ whole genome shotgun (WGS) entry which is preliminary data.</text>
</comment>
<dbReference type="SUPFAM" id="SSF54928">
    <property type="entry name" value="RNA-binding domain, RBD"/>
    <property type="match status" value="1"/>
</dbReference>
<dbReference type="InterPro" id="IPR018253">
    <property type="entry name" value="DnaJ_domain_CS"/>
</dbReference>
<feature type="domain" description="RRM" evidence="3">
    <location>
        <begin position="164"/>
        <end position="249"/>
    </location>
</feature>
<dbReference type="SMART" id="SM00360">
    <property type="entry name" value="RRM"/>
    <property type="match status" value="1"/>
</dbReference>
<dbReference type="GO" id="GO:0003723">
    <property type="term" value="F:RNA binding"/>
    <property type="evidence" value="ECO:0007669"/>
    <property type="project" value="UniProtKB-UniRule"/>
</dbReference>
<dbReference type="InterPro" id="IPR035979">
    <property type="entry name" value="RBD_domain_sf"/>
</dbReference>
<dbReference type="PROSITE" id="PS50076">
    <property type="entry name" value="DNAJ_2"/>
    <property type="match status" value="1"/>
</dbReference>
<dbReference type="Gene3D" id="1.10.287.110">
    <property type="entry name" value="DnaJ domain"/>
    <property type="match status" value="1"/>
</dbReference>
<reference evidence="5" key="1">
    <citation type="journal article" date="2019" name="Gigascience">
        <title>De novo genome assembly of the endangered Acer yangbiense, a plant species with extremely small populations endemic to Yunnan Province, China.</title>
        <authorList>
            <person name="Yang J."/>
            <person name="Wariss H.M."/>
            <person name="Tao L."/>
            <person name="Zhang R."/>
            <person name="Yun Q."/>
            <person name="Hollingsworth P."/>
            <person name="Dao Z."/>
            <person name="Luo G."/>
            <person name="Guo H."/>
            <person name="Ma Y."/>
            <person name="Sun W."/>
        </authorList>
    </citation>
    <scope>NUCLEOTIDE SEQUENCE [LARGE SCALE GENOMIC DNA]</scope>
    <source>
        <strain evidence="5">cv. br00</strain>
    </source>
</reference>
<dbReference type="PANTHER" id="PTHR45098">
    <property type="entry name" value="DNAJ DOMAIN CONTAINING PROTEIN, EXPRESSED"/>
    <property type="match status" value="1"/>
</dbReference>
<sequence>MDVDHYNVLGLPSGEEGAKLTEKEIAKGYKLKALVLHPDKRPDDPKAHENFQKLKFSYEVLKDEKARKLFDDLLRAKREQRARRGQQDAKRQRMMSDLEERERAAFAVDPADVEKRRVEKIDRELREQVDKIRSMFTNKGVPVVKKETVGVKESKIEEDEKKILNVRWEKVDSEGYSAERLRELFSKFGEVKDVVIRSTKEKKKRGQALVEMATEEAAVAALGNVFGNLSNPLLVLPYGKKVAATTIPARESDGLNIFSGINHQAYEDSILEKLRKKCCICGYAHELRAVSHVIGAWWELKEAVRLGGAFKFFMFPNCEYNSLFVLHPHTREHSSKVEWVKSLSEFKGNGSSMKESRGGLGLWTPYPADLISVVLPKIVRTSKAS</sequence>
<dbReference type="CDD" id="cd12429">
    <property type="entry name" value="RRM_DNAJC17"/>
    <property type="match status" value="1"/>
</dbReference>
<keyword evidence="1" id="KW-0694">RNA-binding</keyword>
<dbReference type="PROSITE" id="PS50102">
    <property type="entry name" value="RRM"/>
    <property type="match status" value="1"/>
</dbReference>
<proteinExistence type="predicted"/>
<organism evidence="4 5">
    <name type="scientific">Salix brachista</name>
    <dbReference type="NCBI Taxonomy" id="2182728"/>
    <lineage>
        <taxon>Eukaryota</taxon>
        <taxon>Viridiplantae</taxon>
        <taxon>Streptophyta</taxon>
        <taxon>Embryophyta</taxon>
        <taxon>Tracheophyta</taxon>
        <taxon>Spermatophyta</taxon>
        <taxon>Magnoliopsida</taxon>
        <taxon>eudicotyledons</taxon>
        <taxon>Gunneridae</taxon>
        <taxon>Pentapetalae</taxon>
        <taxon>rosids</taxon>
        <taxon>fabids</taxon>
        <taxon>Malpighiales</taxon>
        <taxon>Salicaceae</taxon>
        <taxon>Saliceae</taxon>
        <taxon>Salix</taxon>
    </lineage>
</organism>
<dbReference type="InterPro" id="IPR036869">
    <property type="entry name" value="J_dom_sf"/>
</dbReference>
<protein>
    <recommendedName>
        <fullName evidence="6">J domain-containing protein</fullName>
    </recommendedName>
</protein>